<evidence type="ECO:0000259" key="16">
    <source>
        <dbReference type="Pfam" id="PF01502"/>
    </source>
</evidence>
<dbReference type="GO" id="GO:0000105">
    <property type="term" value="P:L-histidine biosynthetic process"/>
    <property type="evidence" value="ECO:0007669"/>
    <property type="project" value="UniProtKB-UniRule"/>
</dbReference>
<evidence type="ECO:0000256" key="8">
    <source>
        <dbReference type="ARBA" id="ARBA00022490"/>
    </source>
</evidence>
<comment type="subcellular location">
    <subcellularLocation>
        <location evidence="3 15">Cytoplasm</location>
    </subcellularLocation>
</comment>
<dbReference type="Gene3D" id="1.10.287.1080">
    <property type="entry name" value="MazG-like"/>
    <property type="match status" value="1"/>
</dbReference>
<evidence type="ECO:0000256" key="3">
    <source>
        <dbReference type="ARBA" id="ARBA00004496"/>
    </source>
</evidence>
<evidence type="ECO:0000256" key="9">
    <source>
        <dbReference type="ARBA" id="ARBA00022605"/>
    </source>
</evidence>
<evidence type="ECO:0000256" key="1">
    <source>
        <dbReference type="ARBA" id="ARBA00000024"/>
    </source>
</evidence>
<evidence type="ECO:0000256" key="6">
    <source>
        <dbReference type="ARBA" id="ARBA00007731"/>
    </source>
</evidence>
<dbReference type="SUPFAM" id="SSF101386">
    <property type="entry name" value="all-alpha NTP pyrophosphatases"/>
    <property type="match status" value="1"/>
</dbReference>
<dbReference type="InterPro" id="IPR023019">
    <property type="entry name" value="His_synth_HisIE"/>
</dbReference>
<feature type="region of interest" description="Phosphoribosyl-ATP pyrophosphohydrolase" evidence="15">
    <location>
        <begin position="150"/>
        <end position="242"/>
    </location>
</feature>
<evidence type="ECO:0000313" key="18">
    <source>
        <dbReference type="Proteomes" id="UP000243688"/>
    </source>
</evidence>
<comment type="catalytic activity">
    <reaction evidence="2 15">
        <text>1-(5-phospho-beta-D-ribosyl)-ATP + H2O = 1-(5-phospho-beta-D-ribosyl)-5'-AMP + diphosphate + H(+)</text>
        <dbReference type="Rhea" id="RHEA:22828"/>
        <dbReference type="ChEBI" id="CHEBI:15377"/>
        <dbReference type="ChEBI" id="CHEBI:15378"/>
        <dbReference type="ChEBI" id="CHEBI:33019"/>
        <dbReference type="ChEBI" id="CHEBI:59457"/>
        <dbReference type="ChEBI" id="CHEBI:73183"/>
        <dbReference type="EC" id="3.6.1.31"/>
    </reaction>
</comment>
<dbReference type="NCBIfam" id="NF002747">
    <property type="entry name" value="PRK02759.1"/>
    <property type="match status" value="1"/>
</dbReference>
<dbReference type="UniPathway" id="UPA00031">
    <property type="reaction ID" value="UER00007"/>
</dbReference>
<dbReference type="CDD" id="cd11534">
    <property type="entry name" value="NTP-PPase_HisIE_like"/>
    <property type="match status" value="1"/>
</dbReference>
<evidence type="ECO:0000256" key="4">
    <source>
        <dbReference type="ARBA" id="ARBA00005169"/>
    </source>
</evidence>
<keyword evidence="13 15" id="KW-0368">Histidine biosynthesis</keyword>
<comment type="caution">
    <text evidence="17">The sequence shown here is derived from an EMBL/GenBank/DDBJ whole genome shotgun (WGS) entry which is preliminary data.</text>
</comment>
<dbReference type="InterPro" id="IPR021130">
    <property type="entry name" value="PRib-ATP_PPHydrolase-like"/>
</dbReference>
<dbReference type="InterPro" id="IPR038019">
    <property type="entry name" value="PRib_AMP_CycHydrolase_sf"/>
</dbReference>
<dbReference type="EMBL" id="MOXJ01000003">
    <property type="protein sequence ID" value="PDO11355.1"/>
    <property type="molecule type" value="Genomic_DNA"/>
</dbReference>
<feature type="region of interest" description="Phosphoribosyl-AMP cyclohydrolase" evidence="15">
    <location>
        <begin position="1"/>
        <end position="149"/>
    </location>
</feature>
<evidence type="ECO:0000256" key="13">
    <source>
        <dbReference type="ARBA" id="ARBA00023102"/>
    </source>
</evidence>
<comment type="similarity">
    <text evidence="6 15">In the C-terminal section; belongs to the PRA-PH family.</text>
</comment>
<dbReference type="SUPFAM" id="SSF141734">
    <property type="entry name" value="HisI-like"/>
    <property type="match status" value="1"/>
</dbReference>
<dbReference type="NCBIfam" id="TIGR03188">
    <property type="entry name" value="histidine_hisI"/>
    <property type="match status" value="1"/>
</dbReference>
<keyword evidence="12 15" id="KW-0067">ATP-binding</keyword>
<accession>A0A2A6E2Y8</accession>
<dbReference type="EC" id="3.5.4.19" evidence="15"/>
<dbReference type="Gene3D" id="3.10.20.810">
    <property type="entry name" value="Phosphoribosyl-AMP cyclohydrolase"/>
    <property type="match status" value="1"/>
</dbReference>
<dbReference type="GO" id="GO:0004635">
    <property type="term" value="F:phosphoribosyl-AMP cyclohydrolase activity"/>
    <property type="evidence" value="ECO:0007669"/>
    <property type="project" value="UniProtKB-UniRule"/>
</dbReference>
<dbReference type="NCBIfam" id="NF000768">
    <property type="entry name" value="PRK00051.1"/>
    <property type="match status" value="1"/>
</dbReference>
<dbReference type="PANTHER" id="PTHR42945:SF9">
    <property type="entry name" value="HISTIDINE BIOSYNTHESIS BIFUNCTIONAL PROTEIN HISIE"/>
    <property type="match status" value="1"/>
</dbReference>
<dbReference type="AlphaFoldDB" id="A0A2A6E2Y8"/>
<feature type="domain" description="Phosphoribosyl-AMP cyclohydrolase" evidence="16">
    <location>
        <begin position="34"/>
        <end position="106"/>
    </location>
</feature>
<evidence type="ECO:0000313" key="17">
    <source>
        <dbReference type="EMBL" id="PDO11355.1"/>
    </source>
</evidence>
<comment type="similarity">
    <text evidence="7 15">In the N-terminal section; belongs to the PRA-CH family.</text>
</comment>
<dbReference type="InterPro" id="IPR026660">
    <property type="entry name" value="PRA-CH"/>
</dbReference>
<comment type="catalytic activity">
    <reaction evidence="1 15">
        <text>1-(5-phospho-beta-D-ribosyl)-5'-AMP + H2O = 1-(5-phospho-beta-D-ribosyl)-5-[(5-phospho-beta-D-ribosylamino)methylideneamino]imidazole-4-carboxamide</text>
        <dbReference type="Rhea" id="RHEA:20049"/>
        <dbReference type="ChEBI" id="CHEBI:15377"/>
        <dbReference type="ChEBI" id="CHEBI:58435"/>
        <dbReference type="ChEBI" id="CHEBI:59457"/>
        <dbReference type="EC" id="3.5.4.19"/>
    </reaction>
</comment>
<keyword evidence="11 15" id="KW-0378">Hydrolase</keyword>
<dbReference type="Proteomes" id="UP000243688">
    <property type="component" value="Unassembled WGS sequence"/>
</dbReference>
<dbReference type="FunFam" id="1.10.287.1080:FF:000002">
    <property type="entry name" value="Histidine biosynthesis bifunctional protein HisIE"/>
    <property type="match status" value="1"/>
</dbReference>
<dbReference type="GO" id="GO:0005524">
    <property type="term" value="F:ATP binding"/>
    <property type="evidence" value="ECO:0007669"/>
    <property type="project" value="UniProtKB-KW"/>
</dbReference>
<dbReference type="Pfam" id="PF01502">
    <property type="entry name" value="PRA-CH"/>
    <property type="match status" value="1"/>
</dbReference>
<comment type="pathway">
    <text evidence="5 15">Amino-acid biosynthesis; L-histidine biosynthesis; L-histidine from 5-phospho-alpha-D-ribose 1-diphosphate: step 2/9.</text>
</comment>
<sequence>MTAKEESWIGDIRWDERGLVPAIVQDDVGKDVLMIAYMNAEALRLTLDTGEAWFYSRSRGRLWRKGETSGNVLKVRSVALDCDGDALLVRAVPAGPACHTGSYSCFAPMWEKKEGSSETGVELGSGTCAEVDSAAKGRDAQSVRDRFRILSVLEGLIAAREAERPEGSYTTYLFRSGLDKILKKVGEESAEVLIAAKNGSRDELRWEVADLLFHLLVLLRERKLSLDDVMRELARRHAGPSD</sequence>
<dbReference type="Pfam" id="PF01503">
    <property type="entry name" value="PRA-PH"/>
    <property type="match status" value="1"/>
</dbReference>
<dbReference type="FunFam" id="3.10.20.810:FF:000001">
    <property type="entry name" value="Histidine biosynthesis bifunctional protein HisIE"/>
    <property type="match status" value="1"/>
</dbReference>
<protein>
    <recommendedName>
        <fullName evidence="15">Histidine biosynthesis bifunctional protein HisIE</fullName>
    </recommendedName>
    <domain>
        <recommendedName>
            <fullName evidence="15">Phosphoribosyl-AMP cyclohydrolase</fullName>
            <shortName evidence="15">PRA-CH</shortName>
            <ecNumber evidence="15">3.5.4.19</ecNumber>
        </recommendedName>
    </domain>
    <domain>
        <recommendedName>
            <fullName evidence="15">Phosphoribosyl-ATP pyrophosphatase</fullName>
            <shortName evidence="15">PRA-PH</shortName>
            <ecNumber evidence="15">3.6.1.31</ecNumber>
        </recommendedName>
    </domain>
</protein>
<proteinExistence type="inferred from homology"/>
<dbReference type="GO" id="GO:0004636">
    <property type="term" value="F:phosphoribosyl-ATP diphosphatase activity"/>
    <property type="evidence" value="ECO:0007669"/>
    <property type="project" value="UniProtKB-UniRule"/>
</dbReference>
<evidence type="ECO:0000256" key="12">
    <source>
        <dbReference type="ARBA" id="ARBA00022840"/>
    </source>
</evidence>
<dbReference type="InterPro" id="IPR008179">
    <property type="entry name" value="HisE"/>
</dbReference>
<dbReference type="HAMAP" id="MF_01021">
    <property type="entry name" value="HisI"/>
    <property type="match status" value="1"/>
</dbReference>
<dbReference type="EC" id="3.6.1.31" evidence="15"/>
<evidence type="ECO:0000256" key="7">
    <source>
        <dbReference type="ARBA" id="ARBA00008299"/>
    </source>
</evidence>
<comment type="pathway">
    <text evidence="4 15">Amino-acid biosynthesis; L-histidine biosynthesis; L-histidine from 5-phospho-alpha-D-ribose 1-diphosphate: step 3/9.</text>
</comment>
<evidence type="ECO:0000256" key="2">
    <source>
        <dbReference type="ARBA" id="ARBA00001460"/>
    </source>
</evidence>
<evidence type="ECO:0000256" key="10">
    <source>
        <dbReference type="ARBA" id="ARBA00022741"/>
    </source>
</evidence>
<reference evidence="17 18" key="1">
    <citation type="submission" date="2016-12" db="EMBL/GenBank/DDBJ databases">
        <title>Candidatus Reconcilibacillus cellulovorans genome.</title>
        <authorList>
            <person name="Kolinko S."/>
            <person name="Wu Y.-W."/>
            <person name="Tachea F."/>
            <person name="Denzel E."/>
            <person name="Hiras J."/>
            <person name="Baecker N."/>
            <person name="Chan L.J."/>
            <person name="Eichorst S.A."/>
            <person name="Frey D."/>
            <person name="Adams P.D."/>
            <person name="Pray T."/>
            <person name="Tanjore D."/>
            <person name="Petzold C.J."/>
            <person name="Gladden J.M."/>
            <person name="Simmons B.A."/>
            <person name="Singer S.W."/>
        </authorList>
    </citation>
    <scope>NUCLEOTIDE SEQUENCE [LARGE SCALE GENOMIC DNA]</scope>
    <source>
        <strain evidence="17">JTherm</strain>
    </source>
</reference>
<keyword evidence="8 15" id="KW-0963">Cytoplasm</keyword>
<name>A0A2A6E2Y8_9BACL</name>
<dbReference type="HAMAP" id="MF_01019">
    <property type="entry name" value="HisIE"/>
    <property type="match status" value="1"/>
</dbReference>
<dbReference type="PANTHER" id="PTHR42945">
    <property type="entry name" value="HISTIDINE BIOSYNTHESIS BIFUNCTIONAL PROTEIN"/>
    <property type="match status" value="1"/>
</dbReference>
<evidence type="ECO:0000256" key="14">
    <source>
        <dbReference type="ARBA" id="ARBA00023268"/>
    </source>
</evidence>
<dbReference type="InterPro" id="IPR002496">
    <property type="entry name" value="PRib_AMP_CycHydrolase_dom"/>
</dbReference>
<evidence type="ECO:0000256" key="11">
    <source>
        <dbReference type="ARBA" id="ARBA00022801"/>
    </source>
</evidence>
<evidence type="ECO:0000256" key="5">
    <source>
        <dbReference type="ARBA" id="ARBA00005204"/>
    </source>
</evidence>
<dbReference type="HAMAP" id="MF_01020">
    <property type="entry name" value="HisE"/>
    <property type="match status" value="1"/>
</dbReference>
<keyword evidence="10 15" id="KW-0547">Nucleotide-binding</keyword>
<dbReference type="GO" id="GO:0005737">
    <property type="term" value="C:cytoplasm"/>
    <property type="evidence" value="ECO:0007669"/>
    <property type="project" value="UniProtKB-SubCell"/>
</dbReference>
<evidence type="ECO:0000256" key="15">
    <source>
        <dbReference type="HAMAP-Rule" id="MF_01019"/>
    </source>
</evidence>
<organism evidence="17 18">
    <name type="scientific">Candidatus Reconcilbacillus cellulovorans</name>
    <dbReference type="NCBI Taxonomy" id="1906605"/>
    <lineage>
        <taxon>Bacteria</taxon>
        <taxon>Bacillati</taxon>
        <taxon>Bacillota</taxon>
        <taxon>Bacilli</taxon>
        <taxon>Bacillales</taxon>
        <taxon>Paenibacillaceae</taxon>
        <taxon>Candidatus Reconcilbacillus</taxon>
    </lineage>
</organism>
<keyword evidence="9 15" id="KW-0028">Amino-acid biosynthesis</keyword>
<gene>
    <name evidence="15" type="primary">hisI</name>
    <name evidence="15" type="synonym">hisIE</name>
    <name evidence="17" type="ORF">BLM47_02515</name>
</gene>
<keyword evidence="14 15" id="KW-0511">Multifunctional enzyme</keyword>